<reference evidence="6 7" key="1">
    <citation type="submission" date="2024-07" db="EMBL/GenBank/DDBJ databases">
        <title>Chromosome-level genome assembly of the water stick insect Ranatra chinensis (Heteroptera: Nepidae).</title>
        <authorList>
            <person name="Liu X."/>
        </authorList>
    </citation>
    <scope>NUCLEOTIDE SEQUENCE [LARGE SCALE GENOMIC DNA]</scope>
    <source>
        <strain evidence="6">Cailab_2021Rc</strain>
        <tissue evidence="6">Muscle</tissue>
    </source>
</reference>
<evidence type="ECO:0000313" key="6">
    <source>
        <dbReference type="EMBL" id="KAL1138902.1"/>
    </source>
</evidence>
<dbReference type="Pfam" id="PF16350">
    <property type="entry name" value="FAO_M"/>
    <property type="match status" value="1"/>
</dbReference>
<keyword evidence="7" id="KW-1185">Reference proteome</keyword>
<dbReference type="FunFam" id="2.40.30.110:FF:000008">
    <property type="entry name" value="Sarcosine dehydrogenase"/>
    <property type="match status" value="1"/>
</dbReference>
<dbReference type="InterPro" id="IPR032503">
    <property type="entry name" value="FAO_M"/>
</dbReference>
<dbReference type="Pfam" id="PF01571">
    <property type="entry name" value="GCV_T"/>
    <property type="match status" value="1"/>
</dbReference>
<gene>
    <name evidence="6" type="ORF">AAG570_008964</name>
</gene>
<protein>
    <recommendedName>
        <fullName evidence="8">Sarcosine dehydrogenase</fullName>
    </recommendedName>
</protein>
<dbReference type="Gene3D" id="3.30.9.10">
    <property type="entry name" value="D-Amino Acid Oxidase, subunit A, domain 2"/>
    <property type="match status" value="1"/>
</dbReference>
<evidence type="ECO:0000259" key="3">
    <source>
        <dbReference type="Pfam" id="PF01571"/>
    </source>
</evidence>
<dbReference type="InterPro" id="IPR006222">
    <property type="entry name" value="GCVT_N"/>
</dbReference>
<dbReference type="PANTHER" id="PTHR43757:SF11">
    <property type="entry name" value="SARCOSINE DEHYDROGENASE"/>
    <property type="match status" value="1"/>
</dbReference>
<dbReference type="SUPFAM" id="SSF51905">
    <property type="entry name" value="FAD/NAD(P)-binding domain"/>
    <property type="match status" value="1"/>
</dbReference>
<dbReference type="SUPFAM" id="SSF54373">
    <property type="entry name" value="FAD-linked reductases, C-terminal domain"/>
    <property type="match status" value="1"/>
</dbReference>
<dbReference type="Gene3D" id="3.30.1360.120">
    <property type="entry name" value="Probable tRNA modification gtpase trme, domain 1"/>
    <property type="match status" value="1"/>
</dbReference>
<dbReference type="Gene3D" id="3.50.50.60">
    <property type="entry name" value="FAD/NAD(P)-binding domain"/>
    <property type="match status" value="1"/>
</dbReference>
<dbReference type="InterPro" id="IPR006076">
    <property type="entry name" value="FAD-dep_OxRdtase"/>
</dbReference>
<evidence type="ECO:0000256" key="1">
    <source>
        <dbReference type="ARBA" id="ARBA00008609"/>
    </source>
</evidence>
<comment type="caution">
    <text evidence="6">The sequence shown here is derived from an EMBL/GenBank/DDBJ whole genome shotgun (WGS) entry which is preliminary data.</text>
</comment>
<feature type="domain" description="Aminomethyltransferase C-terminal" evidence="4">
    <location>
        <begin position="777"/>
        <end position="861"/>
    </location>
</feature>
<dbReference type="SUPFAM" id="SSF103025">
    <property type="entry name" value="Folate-binding domain"/>
    <property type="match status" value="1"/>
</dbReference>
<dbReference type="InterPro" id="IPR036188">
    <property type="entry name" value="FAD/NAD-bd_sf"/>
</dbReference>
<proteinExistence type="inferred from homology"/>
<sequence length="884" mass="98607">MYDLFLYHFYCGSTSTSNLDYDIYFFHVSTGGGSAGCNTLYQLAKRGVKAVLLERAKVTAGETWHSSGLILQMRLSDLEIKMRSSTRSLIGGLHKETGIDPGWHNNGGLYVARSKVRLDEYKRVNTLAKNFGIETQLLDPEETKKLFPLLDSSMIKGALYCPSDGVVDPTKFCKALTTAALKQGAMVFEDCSVDRILVGTNHFGVKMIEGIVTSKGVIRTKCIVNSAGAWASQVANLAGLRVPVLALKHSYVVSNKMPSVVGLPNIKDSDGRIYFRVKGESLCMGGFEYNPIMVEKMPEDHAFTLFELDWKVFESHMQQAMEMVPSFETAGVETTVCGSECFTPDLKPLVGEDPRLRGFFHNCGFNAGGVVLGGGCGEQLAQWIIDGRPAVHMYPFDIRRFTPEQMENKTWCKERCHESYVNNYKIYFPHDEPLAGRNLKQDPFHEELLVAGAVFEEEQAYERPGWFNPQGYAPIPPYDWYGAYGFTRNMDKRYLNLLKGDRTFGFSKHHLAIGSECLACREEVVLMDFSYFCKLYMVGPETQKAADWLFSADTDVPIGKAVYSCLLNKRGGIEADLLVTPITSGSGTQADPIFKGLGMFIVAGGASASQTRAHIKSVLGEEGFEVDIFDFSAKVGLLAVQGPASREMLQPLVDCDLSDELFPYSTSKIIRLGGHQVRAMRTSFVGELGWEIHIPWHSCLPVYLALWEQGKKFGLRHAGYRALYSLCSEKGYRLWNSDVRSDDNPIEAGLGFSCRRDGGAYLGKEAVEMARQEGIKKRHVFLTIADQVPLHGLETIWRDDRIVGYLRRGEYGFSLGCAIGQGYVQDPDGKLITDEFLTTGKYEIEVMGVRHSAKLHLKSPFDPHNKRLHGIYDEPLPVREAFAQ</sequence>
<dbReference type="SUPFAM" id="SSF101790">
    <property type="entry name" value="Aminomethyltransferase beta-barrel domain"/>
    <property type="match status" value="1"/>
</dbReference>
<accession>A0ABD0YSH0</accession>
<dbReference type="InterPro" id="IPR027266">
    <property type="entry name" value="TrmE/GcvT-like"/>
</dbReference>
<dbReference type="Pfam" id="PF01266">
    <property type="entry name" value="DAO"/>
    <property type="match status" value="1"/>
</dbReference>
<feature type="domain" description="GCVT N-terminal" evidence="3">
    <location>
        <begin position="444"/>
        <end position="756"/>
    </location>
</feature>
<dbReference type="AlphaFoldDB" id="A0ABD0YSH0"/>
<dbReference type="Pfam" id="PF08669">
    <property type="entry name" value="GCV_T_C"/>
    <property type="match status" value="1"/>
</dbReference>
<evidence type="ECO:0000313" key="7">
    <source>
        <dbReference type="Proteomes" id="UP001558652"/>
    </source>
</evidence>
<dbReference type="PANTHER" id="PTHR43757">
    <property type="entry name" value="AMINOMETHYLTRANSFERASE"/>
    <property type="match status" value="1"/>
</dbReference>
<dbReference type="Gene3D" id="2.40.30.110">
    <property type="entry name" value="Aminomethyltransferase beta-barrel domains"/>
    <property type="match status" value="1"/>
</dbReference>
<evidence type="ECO:0008006" key="8">
    <source>
        <dbReference type="Google" id="ProtNLM"/>
    </source>
</evidence>
<dbReference type="InterPro" id="IPR028896">
    <property type="entry name" value="GcvT/YgfZ/DmdA"/>
</dbReference>
<evidence type="ECO:0000259" key="4">
    <source>
        <dbReference type="Pfam" id="PF08669"/>
    </source>
</evidence>
<organism evidence="6 7">
    <name type="scientific">Ranatra chinensis</name>
    <dbReference type="NCBI Taxonomy" id="642074"/>
    <lineage>
        <taxon>Eukaryota</taxon>
        <taxon>Metazoa</taxon>
        <taxon>Ecdysozoa</taxon>
        <taxon>Arthropoda</taxon>
        <taxon>Hexapoda</taxon>
        <taxon>Insecta</taxon>
        <taxon>Pterygota</taxon>
        <taxon>Neoptera</taxon>
        <taxon>Paraneoptera</taxon>
        <taxon>Hemiptera</taxon>
        <taxon>Heteroptera</taxon>
        <taxon>Panheteroptera</taxon>
        <taxon>Nepomorpha</taxon>
        <taxon>Nepidae</taxon>
        <taxon>Ranatrinae</taxon>
        <taxon>Ranatra</taxon>
    </lineage>
</organism>
<dbReference type="InterPro" id="IPR013977">
    <property type="entry name" value="GcvT_C"/>
</dbReference>
<feature type="domain" description="FAD dependent oxidoreductase central" evidence="5">
    <location>
        <begin position="386"/>
        <end position="440"/>
    </location>
</feature>
<dbReference type="Gene3D" id="3.30.70.1400">
    <property type="entry name" value="Aminomethyltransferase beta-barrel domains"/>
    <property type="match status" value="1"/>
</dbReference>
<dbReference type="Proteomes" id="UP001558652">
    <property type="component" value="Unassembled WGS sequence"/>
</dbReference>
<evidence type="ECO:0000259" key="2">
    <source>
        <dbReference type="Pfam" id="PF01266"/>
    </source>
</evidence>
<dbReference type="EMBL" id="JBFDAA010000003">
    <property type="protein sequence ID" value="KAL1138902.1"/>
    <property type="molecule type" value="Genomic_DNA"/>
</dbReference>
<evidence type="ECO:0000259" key="5">
    <source>
        <dbReference type="Pfam" id="PF16350"/>
    </source>
</evidence>
<comment type="similarity">
    <text evidence="1">Belongs to the GcvT family.</text>
</comment>
<feature type="domain" description="FAD dependent oxidoreductase" evidence="2">
    <location>
        <begin position="31"/>
        <end position="383"/>
    </location>
</feature>
<name>A0ABD0YSH0_9HEMI</name>
<dbReference type="InterPro" id="IPR029043">
    <property type="entry name" value="GcvT/YgfZ_C"/>
</dbReference>